<sequence>MKINENAPASACAEVKINADPELVWNVLIDVKNWPNWNPDVKNVVMDQKFAVGSQFKWKAGPGTISSKLQEIEKPKLLVWTGKTMGIHAVHVWKLKPIDSQTLISSEESWDGLIVRILSGSMQKTLKKSTESGLNYLKQEIEK</sequence>
<dbReference type="RefSeq" id="WP_013645941.1">
    <property type="nucleotide sequence ID" value="NC_015216.1"/>
</dbReference>
<name>F0T6F6_METLA</name>
<gene>
    <name evidence="1" type="ordered locus">Metbo_2377</name>
</gene>
<dbReference type="OrthoDB" id="66844at2157"/>
<dbReference type="Proteomes" id="UP000007490">
    <property type="component" value="Chromosome"/>
</dbReference>
<evidence type="ECO:0000313" key="1">
    <source>
        <dbReference type="EMBL" id="ADZ10590.1"/>
    </source>
</evidence>
<reference evidence="2" key="1">
    <citation type="submission" date="2011-02" db="EMBL/GenBank/DDBJ databases">
        <title>Complete sequence of Methanobacterium sp. AL-21.</title>
        <authorList>
            <consortium name="US DOE Joint Genome Institute"/>
            <person name="Lucas S."/>
            <person name="Copeland A."/>
            <person name="Lapidus A."/>
            <person name="Cheng J.-F."/>
            <person name="Goodwin L."/>
            <person name="Pitluck S."/>
            <person name="Chertkov O."/>
            <person name="Detter J.C."/>
            <person name="Han C."/>
            <person name="Tapia R."/>
            <person name="Land M."/>
            <person name="Hauser L."/>
            <person name="Kyrpides N."/>
            <person name="Ivanova N."/>
            <person name="Mikhailova N."/>
            <person name="Pagani I."/>
            <person name="Cadillo-Quiroz H."/>
            <person name="Imachi H."/>
            <person name="Zinder S."/>
            <person name="Liu W."/>
            <person name="Woyke T."/>
        </authorList>
    </citation>
    <scope>NUCLEOTIDE SEQUENCE [LARGE SCALE GENOMIC DNA]</scope>
    <source>
        <strain evidence="2">AL-21</strain>
    </source>
</reference>
<dbReference type="KEGG" id="mel:Metbo_2377"/>
<keyword evidence="2" id="KW-1185">Reference proteome</keyword>
<dbReference type="HOGENOM" id="CLU_069867_5_1_2"/>
<dbReference type="Pfam" id="PF10604">
    <property type="entry name" value="Polyketide_cyc2"/>
    <property type="match status" value="1"/>
</dbReference>
<dbReference type="InterPro" id="IPR019587">
    <property type="entry name" value="Polyketide_cyclase/dehydratase"/>
</dbReference>
<proteinExistence type="predicted"/>
<dbReference type="EMBL" id="CP002551">
    <property type="protein sequence ID" value="ADZ10590.1"/>
    <property type="molecule type" value="Genomic_DNA"/>
</dbReference>
<dbReference type="InterPro" id="IPR023393">
    <property type="entry name" value="START-like_dom_sf"/>
</dbReference>
<reference evidence="1 2" key="2">
    <citation type="journal article" date="2014" name="Int. J. Syst. Evol. Microbiol.">
        <title>Methanobacterium paludis sp. nov. and a novel strain of Methanobacterium lacus isolated from northern peatlands.</title>
        <authorList>
            <person name="Cadillo-Quiroz H."/>
            <person name="Brauer S.L."/>
            <person name="Goodson N."/>
            <person name="Yavitt J.B."/>
            <person name="Zinder S.H."/>
        </authorList>
    </citation>
    <scope>NUCLEOTIDE SEQUENCE [LARGE SCALE GENOMIC DNA]</scope>
    <source>
        <strain evidence="1 2">AL-21</strain>
    </source>
</reference>
<organism evidence="1 2">
    <name type="scientific">Methanobacterium lacus (strain AL-21)</name>
    <dbReference type="NCBI Taxonomy" id="877455"/>
    <lineage>
        <taxon>Archaea</taxon>
        <taxon>Methanobacteriati</taxon>
        <taxon>Methanobacteriota</taxon>
        <taxon>Methanomada group</taxon>
        <taxon>Methanobacteria</taxon>
        <taxon>Methanobacteriales</taxon>
        <taxon>Methanobacteriaceae</taxon>
        <taxon>Methanobacterium</taxon>
    </lineage>
</organism>
<dbReference type="GeneID" id="10278843"/>
<protein>
    <submittedName>
        <fullName evidence="1">Polyketide cyclase/dehydrase</fullName>
    </submittedName>
</protein>
<dbReference type="Gene3D" id="3.30.530.20">
    <property type="match status" value="1"/>
</dbReference>
<dbReference type="eggNOG" id="arCOG06222">
    <property type="taxonomic scope" value="Archaea"/>
</dbReference>
<accession>F0T6F6</accession>
<dbReference type="AlphaFoldDB" id="F0T6F6"/>
<evidence type="ECO:0000313" key="2">
    <source>
        <dbReference type="Proteomes" id="UP000007490"/>
    </source>
</evidence>
<dbReference type="SUPFAM" id="SSF55961">
    <property type="entry name" value="Bet v1-like"/>
    <property type="match status" value="1"/>
</dbReference>